<dbReference type="InterPro" id="IPR011335">
    <property type="entry name" value="Restrct_endonuc-II-like"/>
</dbReference>
<reference evidence="3 4" key="1">
    <citation type="submission" date="2016-11" db="EMBL/GenBank/DDBJ databases">
        <authorList>
            <person name="Jaros S."/>
            <person name="Januszkiewicz K."/>
            <person name="Wedrychowicz H."/>
        </authorList>
    </citation>
    <scope>NUCLEOTIDE SEQUENCE [LARGE SCALE GENOMIC DNA]</scope>
    <source>
        <strain evidence="3 4">DSM 17137</strain>
    </source>
</reference>
<dbReference type="InterPro" id="IPR047216">
    <property type="entry name" value="Endonuclease_DUF559_bact"/>
</dbReference>
<keyword evidence="3" id="KW-0540">Nuclease</keyword>
<name>A0A1M5DZ04_9HYPH</name>
<dbReference type="EMBL" id="FQVC01000012">
    <property type="protein sequence ID" value="SHF72227.1"/>
    <property type="molecule type" value="Genomic_DNA"/>
</dbReference>
<dbReference type="PANTHER" id="PTHR38590:SF1">
    <property type="entry name" value="BLL0828 PROTEIN"/>
    <property type="match status" value="1"/>
</dbReference>
<feature type="domain" description="DUF559" evidence="2">
    <location>
        <begin position="11"/>
        <end position="113"/>
    </location>
</feature>
<keyword evidence="3" id="KW-0255">Endonuclease</keyword>
<dbReference type="AlphaFoldDB" id="A0A1M5DZ04"/>
<evidence type="ECO:0000256" key="1">
    <source>
        <dbReference type="SAM" id="MobiDB-lite"/>
    </source>
</evidence>
<evidence type="ECO:0000259" key="2">
    <source>
        <dbReference type="Pfam" id="PF04480"/>
    </source>
</evidence>
<dbReference type="Pfam" id="PF04480">
    <property type="entry name" value="DUF559"/>
    <property type="match status" value="1"/>
</dbReference>
<dbReference type="Proteomes" id="UP000184533">
    <property type="component" value="Unassembled WGS sequence"/>
</dbReference>
<gene>
    <name evidence="3" type="ORF">SAMN02745223_03393</name>
</gene>
<protein>
    <submittedName>
        <fullName evidence="3">Very-short-patch-repair endonuclease</fullName>
    </submittedName>
</protein>
<dbReference type="Gene3D" id="3.40.960.10">
    <property type="entry name" value="VSR Endonuclease"/>
    <property type="match status" value="1"/>
</dbReference>
<sequence>MTSLKTTFAARSAKTLRVNSTDAERKLWSRLRARQLVGHKFVRQHPVGPYIADFACREADLIVELDGGQHSQSARDDQRTQVLAAHGYAVVRFWNNDVLTNIDGVLATLAERLAKAPSPGLRFAKPDLSPEGRGAENSCASAQQKPIS</sequence>
<dbReference type="SUPFAM" id="SSF52980">
    <property type="entry name" value="Restriction endonuclease-like"/>
    <property type="match status" value="1"/>
</dbReference>
<feature type="compositionally biased region" description="Polar residues" evidence="1">
    <location>
        <begin position="138"/>
        <end position="148"/>
    </location>
</feature>
<dbReference type="GO" id="GO:0004519">
    <property type="term" value="F:endonuclease activity"/>
    <property type="evidence" value="ECO:0007669"/>
    <property type="project" value="UniProtKB-KW"/>
</dbReference>
<dbReference type="RefSeq" id="WP_072866604.1">
    <property type="nucleotide sequence ID" value="NZ_FQVC01000012.1"/>
</dbReference>
<dbReference type="CDD" id="cd01038">
    <property type="entry name" value="Endonuclease_DUF559"/>
    <property type="match status" value="1"/>
</dbReference>
<evidence type="ECO:0000313" key="4">
    <source>
        <dbReference type="Proteomes" id="UP000184533"/>
    </source>
</evidence>
<dbReference type="PANTHER" id="PTHR38590">
    <property type="entry name" value="BLL0828 PROTEIN"/>
    <property type="match status" value="1"/>
</dbReference>
<proteinExistence type="predicted"/>
<organism evidence="3 4">
    <name type="scientific">Devosia limi DSM 17137</name>
    <dbReference type="NCBI Taxonomy" id="1121477"/>
    <lineage>
        <taxon>Bacteria</taxon>
        <taxon>Pseudomonadati</taxon>
        <taxon>Pseudomonadota</taxon>
        <taxon>Alphaproteobacteria</taxon>
        <taxon>Hyphomicrobiales</taxon>
        <taxon>Devosiaceae</taxon>
        <taxon>Devosia</taxon>
    </lineage>
</organism>
<feature type="compositionally biased region" description="Basic and acidic residues" evidence="1">
    <location>
        <begin position="124"/>
        <end position="134"/>
    </location>
</feature>
<evidence type="ECO:0000313" key="3">
    <source>
        <dbReference type="EMBL" id="SHF72227.1"/>
    </source>
</evidence>
<feature type="region of interest" description="Disordered" evidence="1">
    <location>
        <begin position="119"/>
        <end position="148"/>
    </location>
</feature>
<keyword evidence="3" id="KW-0378">Hydrolase</keyword>
<accession>A0A1M5DZ04</accession>
<dbReference type="OrthoDB" id="9798754at2"/>
<dbReference type="InterPro" id="IPR007569">
    <property type="entry name" value="DUF559"/>
</dbReference>